<name>A0A6B4UAQ1_CLOBO</name>
<dbReference type="InterPro" id="IPR013324">
    <property type="entry name" value="RNA_pol_sigma_r3/r4-like"/>
</dbReference>
<dbReference type="Gene3D" id="1.20.120.1810">
    <property type="match status" value="1"/>
</dbReference>
<dbReference type="PIRSF" id="PIRSF000770">
    <property type="entry name" value="RNA_pol_sigma-SigE/K"/>
    <property type="match status" value="1"/>
</dbReference>
<dbReference type="NCBIfam" id="TIGR02937">
    <property type="entry name" value="sigma70-ECF"/>
    <property type="match status" value="1"/>
</dbReference>
<evidence type="ECO:0000313" key="3">
    <source>
        <dbReference type="EMBL" id="NFF03626.1"/>
    </source>
</evidence>
<dbReference type="Proteomes" id="UP000472521">
    <property type="component" value="Unassembled WGS sequence"/>
</dbReference>
<dbReference type="InterPro" id="IPR007630">
    <property type="entry name" value="RNA_pol_sigma70_r4"/>
</dbReference>
<feature type="domain" description="RNA polymerase sigma-70 region 2" evidence="1">
    <location>
        <begin position="21"/>
        <end position="93"/>
    </location>
</feature>
<dbReference type="PANTHER" id="PTHR30603:SF47">
    <property type="entry name" value="RNA POLYMERASE SIGMA FACTOR SIGD, CHLOROPLASTIC"/>
    <property type="match status" value="1"/>
</dbReference>
<dbReference type="InterPro" id="IPR050239">
    <property type="entry name" value="Sigma-70_RNA_pol_init_factors"/>
</dbReference>
<dbReference type="Pfam" id="PF04542">
    <property type="entry name" value="Sigma70_r2"/>
    <property type="match status" value="1"/>
</dbReference>
<proteinExistence type="predicted"/>
<dbReference type="SUPFAM" id="SSF88946">
    <property type="entry name" value="Sigma2 domain of RNA polymerase sigma factors"/>
    <property type="match status" value="1"/>
</dbReference>
<evidence type="ECO:0000313" key="4">
    <source>
        <dbReference type="Proteomes" id="UP000472521"/>
    </source>
</evidence>
<dbReference type="InterPro" id="IPR013325">
    <property type="entry name" value="RNA_pol_sigma_r2"/>
</dbReference>
<dbReference type="InterPro" id="IPR000943">
    <property type="entry name" value="RNA_pol_sigma70"/>
</dbReference>
<evidence type="ECO:0000259" key="1">
    <source>
        <dbReference type="Pfam" id="PF04542"/>
    </source>
</evidence>
<dbReference type="GO" id="GO:0006352">
    <property type="term" value="P:DNA-templated transcription initiation"/>
    <property type="evidence" value="ECO:0007669"/>
    <property type="project" value="InterPro"/>
</dbReference>
<comment type="caution">
    <text evidence="3">The sequence shown here is derived from an EMBL/GenBank/DDBJ whole genome shotgun (WGS) entry which is preliminary data.</text>
</comment>
<dbReference type="Gene3D" id="1.10.10.10">
    <property type="entry name" value="Winged helix-like DNA-binding domain superfamily/Winged helix DNA-binding domain"/>
    <property type="match status" value="1"/>
</dbReference>
<organism evidence="3 4">
    <name type="scientific">Clostridium botulinum</name>
    <dbReference type="NCBI Taxonomy" id="1491"/>
    <lineage>
        <taxon>Bacteria</taxon>
        <taxon>Bacillati</taxon>
        <taxon>Bacillota</taxon>
        <taxon>Clostridia</taxon>
        <taxon>Eubacteriales</taxon>
        <taxon>Clostridiaceae</taxon>
        <taxon>Clostridium</taxon>
    </lineage>
</organism>
<dbReference type="InterPro" id="IPR014284">
    <property type="entry name" value="RNA_pol_sigma-70_dom"/>
</dbReference>
<protein>
    <submittedName>
        <fullName evidence="3">Sigma-70 family RNA polymerase sigma factor</fullName>
    </submittedName>
</protein>
<sequence length="237" mass="28059">MTNEQLVYLYQQGDRQALEKLIEQNKGIVYKLANKFYVEGTNSIDKEDLEQEGFIGLIVAAERYNFNNPNKAKFITYAIHWVYHKINRFINQKNTNGEISVYTPINKDDTTLLDTLEDDKNSYENIENKIYYEELRKELNEVINEYITLREREVLKLHYGWDNSQPMTLQEIGEVFNVASSGITKIKSKAIRKIRSSPWGRKRINEKYKENLSSLEYNVESWIQADSFEKKFKDWLA</sequence>
<dbReference type="SUPFAM" id="SSF88659">
    <property type="entry name" value="Sigma3 and sigma4 domains of RNA polymerase sigma factors"/>
    <property type="match status" value="1"/>
</dbReference>
<dbReference type="EMBL" id="SWND01000017">
    <property type="protein sequence ID" value="NFF03626.1"/>
    <property type="molecule type" value="Genomic_DNA"/>
</dbReference>
<accession>A0A6B4UAQ1</accession>
<feature type="domain" description="RNA polymerase sigma-70 region 4" evidence="2">
    <location>
        <begin position="150"/>
        <end position="195"/>
    </location>
</feature>
<dbReference type="InterPro" id="IPR007627">
    <property type="entry name" value="RNA_pol_sigma70_r2"/>
</dbReference>
<dbReference type="CDD" id="cd06171">
    <property type="entry name" value="Sigma70_r4"/>
    <property type="match status" value="1"/>
</dbReference>
<dbReference type="PANTHER" id="PTHR30603">
    <property type="entry name" value="RNA POLYMERASE SIGMA FACTOR RPO"/>
    <property type="match status" value="1"/>
</dbReference>
<reference evidence="3 4" key="1">
    <citation type="submission" date="2019-04" db="EMBL/GenBank/DDBJ databases">
        <title>Genome sequencing of Clostridium botulinum Groups I-IV and Clostridium butyricum.</title>
        <authorList>
            <person name="Brunt J."/>
            <person name="Van Vliet A.H.M."/>
            <person name="Stringer S.C."/>
            <person name="Carter A.T."/>
            <person name="Peck M.W."/>
        </authorList>
    </citation>
    <scope>NUCLEOTIDE SEQUENCE [LARGE SCALE GENOMIC DNA]</scope>
    <source>
        <strain evidence="3 4">IFR 18/054</strain>
    </source>
</reference>
<dbReference type="PRINTS" id="PR00046">
    <property type="entry name" value="SIGMA70FCT"/>
</dbReference>
<dbReference type="GO" id="GO:0003700">
    <property type="term" value="F:DNA-binding transcription factor activity"/>
    <property type="evidence" value="ECO:0007669"/>
    <property type="project" value="InterPro"/>
</dbReference>
<dbReference type="AlphaFoldDB" id="A0A6B4UAQ1"/>
<gene>
    <name evidence="3" type="ORF">FCV25_18180</name>
</gene>
<evidence type="ECO:0000259" key="2">
    <source>
        <dbReference type="Pfam" id="PF04545"/>
    </source>
</evidence>
<dbReference type="Pfam" id="PF04545">
    <property type="entry name" value="Sigma70_r4"/>
    <property type="match status" value="1"/>
</dbReference>
<dbReference type="InterPro" id="IPR036388">
    <property type="entry name" value="WH-like_DNA-bd_sf"/>
</dbReference>